<name>A0ABU1SC06_9MICO</name>
<gene>
    <name evidence="1" type="ORF">J2Y69_001736</name>
</gene>
<evidence type="ECO:0000313" key="2">
    <source>
        <dbReference type="Proteomes" id="UP001259347"/>
    </source>
</evidence>
<sequence length="167" mass="17870">MEKVPLAPHEAKALQDRIRAQMLAADTRAYALTSPDWHGAFIEFPLDVPRAYAWTGFWPAPPQGSGRRPTVRIGSAPAVEAEVLRVRMGLDPAGAATASATVVHFVGRSATVDATLAEHDDDSASVELRDGDTAVVLVATALGELPERIVVERVEDINPLIDGWIGL</sequence>
<reference evidence="1 2" key="1">
    <citation type="submission" date="2023-07" db="EMBL/GenBank/DDBJ databases">
        <title>Sorghum-associated microbial communities from plants grown in Nebraska, USA.</title>
        <authorList>
            <person name="Schachtman D."/>
        </authorList>
    </citation>
    <scope>NUCLEOTIDE SEQUENCE [LARGE SCALE GENOMIC DNA]</scope>
    <source>
        <strain evidence="1 2">2980</strain>
    </source>
</reference>
<protein>
    <recommendedName>
        <fullName evidence="3">DUF4253 domain-containing protein</fullName>
    </recommendedName>
</protein>
<organism evidence="1 2">
    <name type="scientific">Microbacterium resistens</name>
    <dbReference type="NCBI Taxonomy" id="156977"/>
    <lineage>
        <taxon>Bacteria</taxon>
        <taxon>Bacillati</taxon>
        <taxon>Actinomycetota</taxon>
        <taxon>Actinomycetes</taxon>
        <taxon>Micrococcales</taxon>
        <taxon>Microbacteriaceae</taxon>
        <taxon>Microbacterium</taxon>
    </lineage>
</organism>
<comment type="caution">
    <text evidence="1">The sequence shown here is derived from an EMBL/GenBank/DDBJ whole genome shotgun (WGS) entry which is preliminary data.</text>
</comment>
<dbReference type="EMBL" id="JAVDUM010000006">
    <property type="protein sequence ID" value="MDR6867137.1"/>
    <property type="molecule type" value="Genomic_DNA"/>
</dbReference>
<proteinExistence type="predicted"/>
<dbReference type="RefSeq" id="WP_310019635.1">
    <property type="nucleotide sequence ID" value="NZ_JAVDUM010000006.1"/>
</dbReference>
<keyword evidence="2" id="KW-1185">Reference proteome</keyword>
<dbReference type="Proteomes" id="UP001259347">
    <property type="component" value="Unassembled WGS sequence"/>
</dbReference>
<evidence type="ECO:0000313" key="1">
    <source>
        <dbReference type="EMBL" id="MDR6867137.1"/>
    </source>
</evidence>
<accession>A0ABU1SC06</accession>
<evidence type="ECO:0008006" key="3">
    <source>
        <dbReference type="Google" id="ProtNLM"/>
    </source>
</evidence>